<dbReference type="EMBL" id="CAJOBA010054861">
    <property type="protein sequence ID" value="CAF4278366.1"/>
    <property type="molecule type" value="Genomic_DNA"/>
</dbReference>
<comment type="similarity">
    <text evidence="2">In the central section; belongs to the 3-hydroxyacyl-CoA dehydrogenase family.</text>
</comment>
<dbReference type="GO" id="GO:0016507">
    <property type="term" value="C:mitochondrial fatty acid beta-oxidation multienzyme complex"/>
    <property type="evidence" value="ECO:0007669"/>
    <property type="project" value="TreeGrafter"/>
</dbReference>
<dbReference type="PANTHER" id="PTHR43612:SF3">
    <property type="entry name" value="TRIFUNCTIONAL ENZYME SUBUNIT ALPHA, MITOCHONDRIAL"/>
    <property type="match status" value="1"/>
</dbReference>
<proteinExistence type="inferred from homology"/>
<dbReference type="AlphaFoldDB" id="A0A8S2FJY6"/>
<dbReference type="FunFam" id="3.40.50.720:FF:000009">
    <property type="entry name" value="Fatty oxidation complex, alpha subunit"/>
    <property type="match status" value="1"/>
</dbReference>
<evidence type="ECO:0000256" key="2">
    <source>
        <dbReference type="ARBA" id="ARBA00007005"/>
    </source>
</evidence>
<evidence type="ECO:0000256" key="6">
    <source>
        <dbReference type="ARBA" id="ARBA00023002"/>
    </source>
</evidence>
<name>A0A8S2FJY6_9BILA</name>
<dbReference type="GO" id="GO:0016509">
    <property type="term" value="F:long-chain (3S)-3-hydroxyacyl-CoA dehydrogenase (NAD+) activity"/>
    <property type="evidence" value="ECO:0007669"/>
    <property type="project" value="TreeGrafter"/>
</dbReference>
<dbReference type="Proteomes" id="UP000682733">
    <property type="component" value="Unassembled WGS sequence"/>
</dbReference>
<dbReference type="InterPro" id="IPR018376">
    <property type="entry name" value="Enoyl-CoA_hyd/isom_CS"/>
</dbReference>
<keyword evidence="6" id="KW-0560">Oxidoreductase</keyword>
<dbReference type="Gene3D" id="3.90.226.10">
    <property type="entry name" value="2-enoyl-CoA Hydratase, Chain A, domain 1"/>
    <property type="match status" value="1"/>
</dbReference>
<evidence type="ECO:0000256" key="7">
    <source>
        <dbReference type="ARBA" id="ARBA00023027"/>
    </source>
</evidence>
<dbReference type="EMBL" id="CAJNOK010032908">
    <property type="protein sequence ID" value="CAF1488961.1"/>
    <property type="molecule type" value="Genomic_DNA"/>
</dbReference>
<protein>
    <recommendedName>
        <fullName evidence="4">enoyl-CoA hydratase</fullName>
        <ecNumber evidence="4">4.2.1.17</ecNumber>
    </recommendedName>
</protein>
<comment type="caution">
    <text evidence="13">The sequence shown here is derived from an EMBL/GenBank/DDBJ whole genome shotgun (WGS) entry which is preliminary data.</text>
</comment>
<dbReference type="PANTHER" id="PTHR43612">
    <property type="entry name" value="TRIFUNCTIONAL ENZYME SUBUNIT ALPHA"/>
    <property type="match status" value="1"/>
</dbReference>
<dbReference type="InterPro" id="IPR029045">
    <property type="entry name" value="ClpP/crotonase-like_dom_sf"/>
</dbReference>
<dbReference type="Gene3D" id="3.40.50.720">
    <property type="entry name" value="NAD(P)-binding Rossmann-like Domain"/>
    <property type="match status" value="1"/>
</dbReference>
<evidence type="ECO:0000256" key="11">
    <source>
        <dbReference type="RuleBase" id="RU003707"/>
    </source>
</evidence>
<gene>
    <name evidence="13" type="ORF">OVA965_LOCUS36404</name>
    <name evidence="14" type="ORF">TMI583_LOCUS37413</name>
</gene>
<feature type="domain" description="3-hydroxyacyl-CoA dehydrogenase NAD binding" evidence="12">
    <location>
        <begin position="257"/>
        <end position="390"/>
    </location>
</feature>
<evidence type="ECO:0000256" key="3">
    <source>
        <dbReference type="ARBA" id="ARBA00008750"/>
    </source>
</evidence>
<accession>A0A8S2FJY6</accession>
<dbReference type="Proteomes" id="UP000677228">
    <property type="component" value="Unassembled WGS sequence"/>
</dbReference>
<evidence type="ECO:0000313" key="14">
    <source>
        <dbReference type="EMBL" id="CAF4278366.1"/>
    </source>
</evidence>
<dbReference type="EC" id="4.2.1.17" evidence="4"/>
<dbReference type="PROSITE" id="PS00166">
    <property type="entry name" value="ENOYL_COA_HYDRATASE"/>
    <property type="match status" value="1"/>
</dbReference>
<keyword evidence="7" id="KW-0520">NAD</keyword>
<dbReference type="SUPFAM" id="SSF51735">
    <property type="entry name" value="NAD(P)-binding Rossmann-fold domains"/>
    <property type="match status" value="1"/>
</dbReference>
<sequence length="391" mass="42561">MLEAANSRDELYKISRNGQDVMNLISESKKPIVAAISGSCLGGGFEVALACHYRIAVNDKRTGFGVPEVKLGLLPGAGGTQRLIQKLSLQDALGLLLTGKEVKAKKAKSMGLVDALVEPLGPGVGEPEQKNMDYLQSIAIQKAKQLTVKKDEKKSLGFIASLKNRVMTSSYARDFILKKAKSGVMSQTSGLYPAPLKILDVVKQSLESGSKVGYNAEADGFAELGMTQESKALISLFHGRTECKKNKYGKPEREVKTIAVIGSGLMGAGIAHVSIDKGYNVILKDTTSKALTRGYSQISKGYKDYIKRKRISSSEYDRTLSNLDAQLTFDNFNKVDMVIEAVFEDLTLKQRVLAEIEQHVPEHCVIASNTSALPINKIAQNSKRPEKVCVF</sequence>
<dbReference type="GO" id="GO:0004300">
    <property type="term" value="F:enoyl-CoA hydratase activity"/>
    <property type="evidence" value="ECO:0007669"/>
    <property type="project" value="UniProtKB-EC"/>
</dbReference>
<keyword evidence="5" id="KW-0276">Fatty acid metabolism</keyword>
<evidence type="ECO:0000256" key="9">
    <source>
        <dbReference type="ARBA" id="ARBA00023239"/>
    </source>
</evidence>
<comment type="similarity">
    <text evidence="3">In the N-terminal section; belongs to the enoyl-CoA hydratase/isomerase family.</text>
</comment>
<comment type="similarity">
    <text evidence="11">Belongs to the enoyl-CoA hydratase/isomerase family.</text>
</comment>
<dbReference type="GO" id="GO:0006635">
    <property type="term" value="P:fatty acid beta-oxidation"/>
    <property type="evidence" value="ECO:0007669"/>
    <property type="project" value="TreeGrafter"/>
</dbReference>
<dbReference type="FunFam" id="3.90.226.10:FF:000011">
    <property type="entry name" value="Fatty acid oxidation complex subunit alpha"/>
    <property type="match status" value="1"/>
</dbReference>
<evidence type="ECO:0000256" key="8">
    <source>
        <dbReference type="ARBA" id="ARBA00023098"/>
    </source>
</evidence>
<dbReference type="Pfam" id="PF02737">
    <property type="entry name" value="3HCDH_N"/>
    <property type="match status" value="1"/>
</dbReference>
<dbReference type="Pfam" id="PF00378">
    <property type="entry name" value="ECH_1"/>
    <property type="match status" value="1"/>
</dbReference>
<evidence type="ECO:0000313" key="15">
    <source>
        <dbReference type="Proteomes" id="UP000677228"/>
    </source>
</evidence>
<dbReference type="GO" id="GO:0070403">
    <property type="term" value="F:NAD+ binding"/>
    <property type="evidence" value="ECO:0007669"/>
    <property type="project" value="InterPro"/>
</dbReference>
<evidence type="ECO:0000256" key="5">
    <source>
        <dbReference type="ARBA" id="ARBA00022832"/>
    </source>
</evidence>
<keyword evidence="10" id="KW-0511">Multifunctional enzyme</keyword>
<dbReference type="SUPFAM" id="SSF52096">
    <property type="entry name" value="ClpP/crotonase"/>
    <property type="match status" value="1"/>
</dbReference>
<dbReference type="InterPro" id="IPR036291">
    <property type="entry name" value="NAD(P)-bd_dom_sf"/>
</dbReference>
<comment type="pathway">
    <text evidence="1">Lipid metabolism; fatty acid beta-oxidation.</text>
</comment>
<reference evidence="13" key="1">
    <citation type="submission" date="2021-02" db="EMBL/GenBank/DDBJ databases">
        <authorList>
            <person name="Nowell W R."/>
        </authorList>
    </citation>
    <scope>NUCLEOTIDE SEQUENCE</scope>
</reference>
<evidence type="ECO:0000313" key="13">
    <source>
        <dbReference type="EMBL" id="CAF1488961.1"/>
    </source>
</evidence>
<dbReference type="InterPro" id="IPR006176">
    <property type="entry name" value="3-OHacyl-CoA_DH_NAD-bd"/>
</dbReference>
<keyword evidence="8" id="KW-0443">Lipid metabolism</keyword>
<evidence type="ECO:0000259" key="12">
    <source>
        <dbReference type="Pfam" id="PF02737"/>
    </source>
</evidence>
<organism evidence="13 15">
    <name type="scientific">Didymodactylos carnosus</name>
    <dbReference type="NCBI Taxonomy" id="1234261"/>
    <lineage>
        <taxon>Eukaryota</taxon>
        <taxon>Metazoa</taxon>
        <taxon>Spiralia</taxon>
        <taxon>Gnathifera</taxon>
        <taxon>Rotifera</taxon>
        <taxon>Eurotatoria</taxon>
        <taxon>Bdelloidea</taxon>
        <taxon>Philodinida</taxon>
        <taxon>Philodinidae</taxon>
        <taxon>Didymodactylos</taxon>
    </lineage>
</organism>
<evidence type="ECO:0000256" key="4">
    <source>
        <dbReference type="ARBA" id="ARBA00012076"/>
    </source>
</evidence>
<evidence type="ECO:0000256" key="1">
    <source>
        <dbReference type="ARBA" id="ARBA00005005"/>
    </source>
</evidence>
<dbReference type="InterPro" id="IPR001753">
    <property type="entry name" value="Enoyl-CoA_hydra/iso"/>
</dbReference>
<dbReference type="InterPro" id="IPR050136">
    <property type="entry name" value="FA_oxidation_alpha_subunit"/>
</dbReference>
<dbReference type="CDD" id="cd06558">
    <property type="entry name" value="crotonase-like"/>
    <property type="match status" value="1"/>
</dbReference>
<evidence type="ECO:0000256" key="10">
    <source>
        <dbReference type="ARBA" id="ARBA00023268"/>
    </source>
</evidence>
<keyword evidence="9" id="KW-0456">Lyase</keyword>